<dbReference type="EMBL" id="JAAAIM010000216">
    <property type="protein sequence ID" value="KAG0291986.1"/>
    <property type="molecule type" value="Genomic_DNA"/>
</dbReference>
<dbReference type="CDD" id="cd14399">
    <property type="entry name" value="UBA_PLICs"/>
    <property type="match status" value="1"/>
</dbReference>
<dbReference type="InterPro" id="IPR006636">
    <property type="entry name" value="STI1_HS-bd"/>
</dbReference>
<dbReference type="PROSITE" id="PS50030">
    <property type="entry name" value="UBA"/>
    <property type="match status" value="1"/>
</dbReference>
<feature type="region of interest" description="Disordered" evidence="1">
    <location>
        <begin position="1"/>
        <end position="20"/>
    </location>
</feature>
<dbReference type="InterPro" id="IPR000626">
    <property type="entry name" value="Ubiquitin-like_dom"/>
</dbReference>
<evidence type="ECO:0000313" key="5">
    <source>
        <dbReference type="Proteomes" id="UP001194696"/>
    </source>
</evidence>
<sequence length="360" mass="38307">MTSSTSSPTTSPSPTSSQPITLNVRASKDNIYPITISPTDTVLHLKERVALASNTASDRIRLVFSGRVLKDVHSIESCNLNHGNVVHMVRSSLPATTKMARTATATPTSATAGAQTFMPFNSSTVPGSPVSIPTYRRPTGALGHQTGFTSTSTLPPPHQNPATHMMSTHTGFGFNIGAGSNGHGMEADMMGQMMQDPTFAQFMSSMLQNPQILESMVATNPMLQAVLGPDMRHILQSPQFQQMVASPDALRQVAQMGTPMMTMNNGDIISSSNVGARSENPITAATTPATNCTTRTIPQVVPGIRLPSSLIAANAPEKRFQVQLQQLSEMGFWDPTKNMRALQVTGGDVNSAIEILCSGV</sequence>
<dbReference type="InterPro" id="IPR009060">
    <property type="entry name" value="UBA-like_sf"/>
</dbReference>
<feature type="compositionally biased region" description="Low complexity" evidence="1">
    <location>
        <begin position="1"/>
        <end position="17"/>
    </location>
</feature>
<feature type="domain" description="UBA" evidence="2">
    <location>
        <begin position="314"/>
        <end position="359"/>
    </location>
</feature>
<dbReference type="Pfam" id="PF00240">
    <property type="entry name" value="ubiquitin"/>
    <property type="match status" value="1"/>
</dbReference>
<evidence type="ECO:0000256" key="1">
    <source>
        <dbReference type="SAM" id="MobiDB-lite"/>
    </source>
</evidence>
<accession>A0ABQ7K5E3</accession>
<dbReference type="InterPro" id="IPR015496">
    <property type="entry name" value="Ubiquilin"/>
</dbReference>
<dbReference type="InterPro" id="IPR029071">
    <property type="entry name" value="Ubiquitin-like_domsf"/>
</dbReference>
<evidence type="ECO:0000313" key="4">
    <source>
        <dbReference type="EMBL" id="KAG0291986.1"/>
    </source>
</evidence>
<dbReference type="PANTHER" id="PTHR10677:SF3">
    <property type="entry name" value="FI07626P-RELATED"/>
    <property type="match status" value="1"/>
</dbReference>
<gene>
    <name evidence="4" type="ORF">BGZ96_004652</name>
</gene>
<keyword evidence="5" id="KW-1185">Reference proteome</keyword>
<evidence type="ECO:0000259" key="3">
    <source>
        <dbReference type="PROSITE" id="PS50053"/>
    </source>
</evidence>
<organism evidence="4 5">
    <name type="scientific">Linnemannia gamsii</name>
    <dbReference type="NCBI Taxonomy" id="64522"/>
    <lineage>
        <taxon>Eukaryota</taxon>
        <taxon>Fungi</taxon>
        <taxon>Fungi incertae sedis</taxon>
        <taxon>Mucoromycota</taxon>
        <taxon>Mortierellomycotina</taxon>
        <taxon>Mortierellomycetes</taxon>
        <taxon>Mortierellales</taxon>
        <taxon>Mortierellaceae</taxon>
        <taxon>Linnemannia</taxon>
    </lineage>
</organism>
<reference evidence="4 5" key="1">
    <citation type="journal article" date="2020" name="Fungal Divers.">
        <title>Resolving the Mortierellaceae phylogeny through synthesis of multi-gene phylogenetics and phylogenomics.</title>
        <authorList>
            <person name="Vandepol N."/>
            <person name="Liber J."/>
            <person name="Desiro A."/>
            <person name="Na H."/>
            <person name="Kennedy M."/>
            <person name="Barry K."/>
            <person name="Grigoriev I.V."/>
            <person name="Miller A.N."/>
            <person name="O'Donnell K."/>
            <person name="Stajich J.E."/>
            <person name="Bonito G."/>
        </authorList>
    </citation>
    <scope>NUCLEOTIDE SEQUENCE [LARGE SCALE GENOMIC DNA]</scope>
    <source>
        <strain evidence="4 5">AD045</strain>
    </source>
</reference>
<dbReference type="Pfam" id="PF23195">
    <property type="entry name" value="UBQLN1"/>
    <property type="match status" value="1"/>
</dbReference>
<evidence type="ECO:0000259" key="2">
    <source>
        <dbReference type="PROSITE" id="PS50030"/>
    </source>
</evidence>
<feature type="domain" description="Ubiquitin-like" evidence="3">
    <location>
        <begin position="20"/>
        <end position="89"/>
    </location>
</feature>
<dbReference type="SMART" id="SM00165">
    <property type="entry name" value="UBA"/>
    <property type="match status" value="1"/>
</dbReference>
<comment type="caution">
    <text evidence="4">The sequence shown here is derived from an EMBL/GenBank/DDBJ whole genome shotgun (WGS) entry which is preliminary data.</text>
</comment>
<dbReference type="Gene3D" id="3.10.20.90">
    <property type="entry name" value="Phosphatidylinositol 3-kinase Catalytic Subunit, Chain A, domain 1"/>
    <property type="match status" value="1"/>
</dbReference>
<evidence type="ECO:0008006" key="6">
    <source>
        <dbReference type="Google" id="ProtNLM"/>
    </source>
</evidence>
<dbReference type="Proteomes" id="UP001194696">
    <property type="component" value="Unassembled WGS sequence"/>
</dbReference>
<dbReference type="SMART" id="SM00727">
    <property type="entry name" value="STI1"/>
    <property type="match status" value="2"/>
</dbReference>
<dbReference type="SMART" id="SM00213">
    <property type="entry name" value="UBQ"/>
    <property type="match status" value="1"/>
</dbReference>
<proteinExistence type="predicted"/>
<dbReference type="Gene3D" id="1.10.8.10">
    <property type="entry name" value="DNA helicase RuvA subunit, C-terminal domain"/>
    <property type="match status" value="1"/>
</dbReference>
<dbReference type="PROSITE" id="PS50053">
    <property type="entry name" value="UBIQUITIN_2"/>
    <property type="match status" value="1"/>
</dbReference>
<protein>
    <recommendedName>
        <fullName evidence="6">Ubiquitin-domain-containing protein</fullName>
    </recommendedName>
</protein>
<dbReference type="SUPFAM" id="SSF54236">
    <property type="entry name" value="Ubiquitin-like"/>
    <property type="match status" value="1"/>
</dbReference>
<name>A0ABQ7K5E3_9FUNG</name>
<dbReference type="SUPFAM" id="SSF46934">
    <property type="entry name" value="UBA-like"/>
    <property type="match status" value="1"/>
</dbReference>
<dbReference type="InterPro" id="IPR015940">
    <property type="entry name" value="UBA"/>
</dbReference>
<dbReference type="PANTHER" id="PTHR10677">
    <property type="entry name" value="UBIQUILIN"/>
    <property type="match status" value="1"/>
</dbReference>